<accession>A0A7J9LLH5</accession>
<feature type="domain" description="RNase H type-1" evidence="1">
    <location>
        <begin position="62"/>
        <end position="143"/>
    </location>
</feature>
<dbReference type="EMBL" id="JABFAF010000007">
    <property type="protein sequence ID" value="MBA0859610.1"/>
    <property type="molecule type" value="Genomic_DNA"/>
</dbReference>
<dbReference type="InterPro" id="IPR053151">
    <property type="entry name" value="RNase_H-like"/>
</dbReference>
<evidence type="ECO:0000313" key="2">
    <source>
        <dbReference type="EMBL" id="MBA0859610.1"/>
    </source>
</evidence>
<evidence type="ECO:0000313" key="3">
    <source>
        <dbReference type="Proteomes" id="UP000593576"/>
    </source>
</evidence>
<proteinExistence type="predicted"/>
<protein>
    <recommendedName>
        <fullName evidence="1">RNase H type-1 domain-containing protein</fullName>
    </recommendedName>
</protein>
<dbReference type="SUPFAM" id="SSF53098">
    <property type="entry name" value="Ribonuclease H-like"/>
    <property type="match status" value="1"/>
</dbReference>
<dbReference type="Proteomes" id="UP000593576">
    <property type="component" value="Unassembled WGS sequence"/>
</dbReference>
<comment type="caution">
    <text evidence="2">The sequence shown here is derived from an EMBL/GenBank/DDBJ whole genome shotgun (WGS) entry which is preliminary data.</text>
</comment>
<dbReference type="InterPro" id="IPR002156">
    <property type="entry name" value="RNaseH_domain"/>
</dbReference>
<dbReference type="InterPro" id="IPR044730">
    <property type="entry name" value="RNase_H-like_dom_plant"/>
</dbReference>
<dbReference type="InterPro" id="IPR012337">
    <property type="entry name" value="RNaseH-like_sf"/>
</dbReference>
<keyword evidence="3" id="KW-1185">Reference proteome</keyword>
<dbReference type="AlphaFoldDB" id="A0A7J9LLH5"/>
<dbReference type="PANTHER" id="PTHR47723">
    <property type="entry name" value="OS05G0353850 PROTEIN"/>
    <property type="match status" value="1"/>
</dbReference>
<dbReference type="OrthoDB" id="1752183at2759"/>
<sequence length="150" mass="16609">ISEGEVAIPNGRTRQNIWQASPVNWVKLNTAGSCWSNLSFASSEQGWLGISIMGYGKNIGSCNAAAAELWAIFDGLQLLWSKGARHVLFESDSKFVVQACTTEDESHGNYALTSRIKEILRKNWTVHVTHIYIEFDSAAHLLAILARSQE</sequence>
<dbReference type="CDD" id="cd06222">
    <property type="entry name" value="RNase_H_like"/>
    <property type="match status" value="1"/>
</dbReference>
<feature type="non-terminal residue" evidence="2">
    <location>
        <position position="1"/>
    </location>
</feature>
<dbReference type="InterPro" id="IPR036397">
    <property type="entry name" value="RNaseH_sf"/>
</dbReference>
<gene>
    <name evidence="2" type="ORF">Goshw_008819</name>
</gene>
<reference evidence="2 3" key="1">
    <citation type="journal article" date="2019" name="Genome Biol. Evol.">
        <title>Insights into the evolution of the New World diploid cottons (Gossypium, subgenus Houzingenia) based on genome sequencing.</title>
        <authorList>
            <person name="Grover C.E."/>
            <person name="Arick M.A. 2nd"/>
            <person name="Thrash A."/>
            <person name="Conover J.L."/>
            <person name="Sanders W.S."/>
            <person name="Peterson D.G."/>
            <person name="Frelichowski J.E."/>
            <person name="Scheffler J.A."/>
            <person name="Scheffler B.E."/>
            <person name="Wendel J.F."/>
        </authorList>
    </citation>
    <scope>NUCLEOTIDE SEQUENCE [LARGE SCALE GENOMIC DNA]</scope>
    <source>
        <strain evidence="2">1</strain>
        <tissue evidence="2">Leaf</tissue>
    </source>
</reference>
<dbReference type="PANTHER" id="PTHR47723:SF19">
    <property type="entry name" value="POLYNUCLEOTIDYL TRANSFERASE, RIBONUCLEASE H-LIKE SUPERFAMILY PROTEIN"/>
    <property type="match status" value="1"/>
</dbReference>
<dbReference type="GO" id="GO:0003676">
    <property type="term" value="F:nucleic acid binding"/>
    <property type="evidence" value="ECO:0007669"/>
    <property type="project" value="InterPro"/>
</dbReference>
<dbReference type="GO" id="GO:0004523">
    <property type="term" value="F:RNA-DNA hybrid ribonuclease activity"/>
    <property type="evidence" value="ECO:0007669"/>
    <property type="project" value="InterPro"/>
</dbReference>
<name>A0A7J9LLH5_GOSSC</name>
<evidence type="ECO:0000259" key="1">
    <source>
        <dbReference type="Pfam" id="PF13456"/>
    </source>
</evidence>
<dbReference type="Pfam" id="PF13456">
    <property type="entry name" value="RVT_3"/>
    <property type="match status" value="1"/>
</dbReference>
<dbReference type="Gene3D" id="3.30.420.10">
    <property type="entry name" value="Ribonuclease H-like superfamily/Ribonuclease H"/>
    <property type="match status" value="1"/>
</dbReference>
<organism evidence="2 3">
    <name type="scientific">Gossypium schwendimanii</name>
    <name type="common">Cotton</name>
    <dbReference type="NCBI Taxonomy" id="34291"/>
    <lineage>
        <taxon>Eukaryota</taxon>
        <taxon>Viridiplantae</taxon>
        <taxon>Streptophyta</taxon>
        <taxon>Embryophyta</taxon>
        <taxon>Tracheophyta</taxon>
        <taxon>Spermatophyta</taxon>
        <taxon>Magnoliopsida</taxon>
        <taxon>eudicotyledons</taxon>
        <taxon>Gunneridae</taxon>
        <taxon>Pentapetalae</taxon>
        <taxon>rosids</taxon>
        <taxon>malvids</taxon>
        <taxon>Malvales</taxon>
        <taxon>Malvaceae</taxon>
        <taxon>Malvoideae</taxon>
        <taxon>Gossypium</taxon>
    </lineage>
</organism>